<dbReference type="Proteomes" id="UP000490980">
    <property type="component" value="Unassembled WGS sequence"/>
</dbReference>
<dbReference type="GO" id="GO:0016020">
    <property type="term" value="C:membrane"/>
    <property type="evidence" value="ECO:0007669"/>
    <property type="project" value="UniProtKB-SubCell"/>
</dbReference>
<keyword evidence="3 5" id="KW-1133">Transmembrane helix</keyword>
<sequence length="146" mass="15960">MTSQLPAVVTLLTLLLMFYTVFIVGRARERYGIKAPSISGDPQFERAWRVQMNTLENAVMFIPALWLAAQYVDPLWAGIAGMIWLAGRLWYALAYLRDATRRGPGYLVSMVAWGALMLMAAGGIGMAIMENNSANAAQADDGAQGE</sequence>
<evidence type="ECO:0000256" key="4">
    <source>
        <dbReference type="ARBA" id="ARBA00023136"/>
    </source>
</evidence>
<comment type="caution">
    <text evidence="6">The sequence shown here is derived from an EMBL/GenBank/DDBJ whole genome shotgun (WGS) entry which is preliminary data.</text>
</comment>
<dbReference type="EMBL" id="JAARLZ010000003">
    <property type="protein sequence ID" value="NII05883.1"/>
    <property type="molecule type" value="Genomic_DNA"/>
</dbReference>
<evidence type="ECO:0000313" key="7">
    <source>
        <dbReference type="Proteomes" id="UP000490980"/>
    </source>
</evidence>
<gene>
    <name evidence="6" type="ORF">HBF25_05680</name>
</gene>
<dbReference type="GO" id="GO:0004364">
    <property type="term" value="F:glutathione transferase activity"/>
    <property type="evidence" value="ECO:0007669"/>
    <property type="project" value="TreeGrafter"/>
</dbReference>
<feature type="transmembrane region" description="Helical" evidence="5">
    <location>
        <begin position="106"/>
        <end position="128"/>
    </location>
</feature>
<comment type="subcellular location">
    <subcellularLocation>
        <location evidence="1">Membrane</location>
        <topology evidence="1">Multi-pass membrane protein</topology>
    </subcellularLocation>
</comment>
<dbReference type="SUPFAM" id="SSF161084">
    <property type="entry name" value="MAPEG domain-like"/>
    <property type="match status" value="1"/>
</dbReference>
<reference evidence="6 7" key="1">
    <citation type="submission" date="2020-03" db="EMBL/GenBank/DDBJ databases">
        <authorList>
            <person name="Lai Q."/>
        </authorList>
    </citation>
    <scope>NUCLEOTIDE SEQUENCE [LARGE SCALE GENOMIC DNA]</scope>
    <source>
        <strain evidence="6 7">CCUG 25036</strain>
    </source>
</reference>
<dbReference type="AlphaFoldDB" id="A0A7X5ZHH9"/>
<dbReference type="InterPro" id="IPR050997">
    <property type="entry name" value="MAPEG"/>
</dbReference>
<dbReference type="PANTHER" id="PTHR10250:SF15">
    <property type="entry name" value="MICROSOMAL GLUTATHIONE S-TRANSFERASE-RELATED"/>
    <property type="match status" value="1"/>
</dbReference>
<dbReference type="InterPro" id="IPR023352">
    <property type="entry name" value="MAPEG-like_dom_sf"/>
</dbReference>
<dbReference type="PANTHER" id="PTHR10250">
    <property type="entry name" value="MICROSOMAL GLUTATHIONE S-TRANSFERASE"/>
    <property type="match status" value="1"/>
</dbReference>
<feature type="transmembrane region" description="Helical" evidence="5">
    <location>
        <begin position="75"/>
        <end position="94"/>
    </location>
</feature>
<protein>
    <submittedName>
        <fullName evidence="6">MAPEG family protein</fullName>
    </submittedName>
</protein>
<name>A0A7X5ZHH9_9GAMM</name>
<evidence type="ECO:0000256" key="2">
    <source>
        <dbReference type="ARBA" id="ARBA00022692"/>
    </source>
</evidence>
<dbReference type="InterPro" id="IPR001129">
    <property type="entry name" value="Membr-assoc_MAPEG"/>
</dbReference>
<feature type="transmembrane region" description="Helical" evidence="5">
    <location>
        <begin position="6"/>
        <end position="27"/>
    </location>
</feature>
<dbReference type="Pfam" id="PF01124">
    <property type="entry name" value="MAPEG"/>
    <property type="match status" value="1"/>
</dbReference>
<dbReference type="GO" id="GO:0006691">
    <property type="term" value="P:leukotriene metabolic process"/>
    <property type="evidence" value="ECO:0007669"/>
    <property type="project" value="UniProtKB-ARBA"/>
</dbReference>
<dbReference type="RefSeq" id="WP_166946996.1">
    <property type="nucleotide sequence ID" value="NZ_CP077072.1"/>
</dbReference>
<dbReference type="GO" id="GO:0004602">
    <property type="term" value="F:glutathione peroxidase activity"/>
    <property type="evidence" value="ECO:0007669"/>
    <property type="project" value="TreeGrafter"/>
</dbReference>
<evidence type="ECO:0000256" key="3">
    <source>
        <dbReference type="ARBA" id="ARBA00022989"/>
    </source>
</evidence>
<evidence type="ECO:0000313" key="6">
    <source>
        <dbReference type="EMBL" id="NII05883.1"/>
    </source>
</evidence>
<accession>A0A7X5ZHH9</accession>
<keyword evidence="7" id="KW-1185">Reference proteome</keyword>
<evidence type="ECO:0000256" key="5">
    <source>
        <dbReference type="SAM" id="Phobius"/>
    </source>
</evidence>
<evidence type="ECO:0000256" key="1">
    <source>
        <dbReference type="ARBA" id="ARBA00004141"/>
    </source>
</evidence>
<keyword evidence="4 5" id="KW-0472">Membrane</keyword>
<keyword evidence="2 5" id="KW-0812">Transmembrane</keyword>
<proteinExistence type="predicted"/>
<organism evidence="6 7">
    <name type="scientific">Luteibacter anthropi</name>
    <dbReference type="NCBI Taxonomy" id="564369"/>
    <lineage>
        <taxon>Bacteria</taxon>
        <taxon>Pseudomonadati</taxon>
        <taxon>Pseudomonadota</taxon>
        <taxon>Gammaproteobacteria</taxon>
        <taxon>Lysobacterales</taxon>
        <taxon>Rhodanobacteraceae</taxon>
        <taxon>Luteibacter</taxon>
    </lineage>
</organism>
<dbReference type="Gene3D" id="1.20.120.550">
    <property type="entry name" value="Membrane associated eicosanoid/glutathione metabolism-like domain"/>
    <property type="match status" value="1"/>
</dbReference>